<gene>
    <name evidence="1" type="ORF">LCGC14_2924010</name>
</gene>
<comment type="caution">
    <text evidence="1">The sequence shown here is derived from an EMBL/GenBank/DDBJ whole genome shotgun (WGS) entry which is preliminary data.</text>
</comment>
<organism evidence="1">
    <name type="scientific">marine sediment metagenome</name>
    <dbReference type="NCBI Taxonomy" id="412755"/>
    <lineage>
        <taxon>unclassified sequences</taxon>
        <taxon>metagenomes</taxon>
        <taxon>ecological metagenomes</taxon>
    </lineage>
</organism>
<dbReference type="Pfam" id="PF03237">
    <property type="entry name" value="Terminase_6N"/>
    <property type="match status" value="1"/>
</dbReference>
<dbReference type="AlphaFoldDB" id="A0A0F8ZVI3"/>
<dbReference type="InterPro" id="IPR027417">
    <property type="entry name" value="P-loop_NTPase"/>
</dbReference>
<dbReference type="EMBL" id="LAZR01058193">
    <property type="protein sequence ID" value="KKK70434.1"/>
    <property type="molecule type" value="Genomic_DNA"/>
</dbReference>
<proteinExistence type="predicted"/>
<accession>A0A0F8ZVI3</accession>
<evidence type="ECO:0000313" key="1">
    <source>
        <dbReference type="EMBL" id="KKK70434.1"/>
    </source>
</evidence>
<name>A0A0F8ZVI3_9ZZZZ</name>
<reference evidence="1" key="1">
    <citation type="journal article" date="2015" name="Nature">
        <title>Complex archaea that bridge the gap between prokaryotes and eukaryotes.</title>
        <authorList>
            <person name="Spang A."/>
            <person name="Saw J.H."/>
            <person name="Jorgensen S.L."/>
            <person name="Zaremba-Niedzwiedzka K."/>
            <person name="Martijn J."/>
            <person name="Lind A.E."/>
            <person name="van Eijk R."/>
            <person name="Schleper C."/>
            <person name="Guy L."/>
            <person name="Ettema T.J."/>
        </authorList>
    </citation>
    <scope>NUCLEOTIDE SEQUENCE</scope>
</reference>
<dbReference type="Gene3D" id="3.40.50.300">
    <property type="entry name" value="P-loop containing nucleotide triphosphate hydrolases"/>
    <property type="match status" value="1"/>
</dbReference>
<protein>
    <submittedName>
        <fullName evidence="1">Uncharacterized protein</fullName>
    </submittedName>
</protein>
<sequence>MEYDDWQIEIIEDTSQYILLCKGRQIGGTTAFAKKAAKWMAEKGKTILVGSITEEQAKLVIVMVKDILTRDYKGSISTVKKDKPTLDKITLKNGGWIRSRAVGTMGDAFKGFTADVNWFNEMSKWPELAFIAIMPTLLTKGGEMWEIPHLSENIFMERQKRPSSSNVLRIWMIGGRFTIKPVQKSS</sequence>